<feature type="region of interest" description="Disordered" evidence="1">
    <location>
        <begin position="1"/>
        <end position="53"/>
    </location>
</feature>
<feature type="compositionally biased region" description="Basic and acidic residues" evidence="1">
    <location>
        <begin position="1"/>
        <end position="33"/>
    </location>
</feature>
<dbReference type="EMBL" id="GECZ01002148">
    <property type="protein sequence ID" value="JAS67621.1"/>
    <property type="molecule type" value="Transcribed_RNA"/>
</dbReference>
<gene>
    <name evidence="2" type="ORF">g.6359</name>
</gene>
<evidence type="ECO:0000313" key="2">
    <source>
        <dbReference type="EMBL" id="JAS67621.1"/>
    </source>
</evidence>
<name>A0A1B6GYX1_9HEMI</name>
<accession>A0A1B6GYX1</accession>
<proteinExistence type="predicted"/>
<organism evidence="2">
    <name type="scientific">Cuerna arida</name>
    <dbReference type="NCBI Taxonomy" id="1464854"/>
    <lineage>
        <taxon>Eukaryota</taxon>
        <taxon>Metazoa</taxon>
        <taxon>Ecdysozoa</taxon>
        <taxon>Arthropoda</taxon>
        <taxon>Hexapoda</taxon>
        <taxon>Insecta</taxon>
        <taxon>Pterygota</taxon>
        <taxon>Neoptera</taxon>
        <taxon>Paraneoptera</taxon>
        <taxon>Hemiptera</taxon>
        <taxon>Auchenorrhyncha</taxon>
        <taxon>Membracoidea</taxon>
        <taxon>Cicadellidae</taxon>
        <taxon>Cicadellinae</taxon>
        <taxon>Proconiini</taxon>
        <taxon>Cuerna</taxon>
    </lineage>
</organism>
<sequence length="282" mass="32117">NSELIHNEDLNTTKLEEKGEEERDDSDLSKVEETIPEETTTTQDMDESNSNKNGDDPWFWNWLFRSVMPQNNERVKRDENSHIPSDTDVNSTNYGTSGMEEGNGSQPSAFLENSNEEDANKTITECIGEECVFDTGKIENDTHKLENADLERDQGELNILNVLNTNKYVENTPWVEIKKAYEKGENEGMTHLMDDDKNLFDFEVLGIESYELDSNSTVPNIELINILPIKISDNYTELEFDVLLAKNTSQYEGMIHFQILYGTFKLPVNATLLLRSALNAPS</sequence>
<dbReference type="AlphaFoldDB" id="A0A1B6GYX1"/>
<feature type="non-terminal residue" evidence="2">
    <location>
        <position position="282"/>
    </location>
</feature>
<protein>
    <submittedName>
        <fullName evidence="2">Uncharacterized protein</fullName>
    </submittedName>
</protein>
<feature type="compositionally biased region" description="Polar residues" evidence="1">
    <location>
        <begin position="103"/>
        <end position="113"/>
    </location>
</feature>
<feature type="region of interest" description="Disordered" evidence="1">
    <location>
        <begin position="76"/>
        <end position="117"/>
    </location>
</feature>
<feature type="compositionally biased region" description="Polar residues" evidence="1">
    <location>
        <begin position="82"/>
        <end position="96"/>
    </location>
</feature>
<reference evidence="2" key="1">
    <citation type="submission" date="2015-11" db="EMBL/GenBank/DDBJ databases">
        <title>De novo transcriptome assembly of four potential Pierce s Disease insect vectors from Arizona vineyards.</title>
        <authorList>
            <person name="Tassone E.E."/>
        </authorList>
    </citation>
    <scope>NUCLEOTIDE SEQUENCE</scope>
</reference>
<evidence type="ECO:0000256" key="1">
    <source>
        <dbReference type="SAM" id="MobiDB-lite"/>
    </source>
</evidence>
<feature type="non-terminal residue" evidence="2">
    <location>
        <position position="1"/>
    </location>
</feature>